<gene>
    <name evidence="1" type="ORF">Vsou_19160</name>
</gene>
<accession>A0ABN6SSM8</accession>
<evidence type="ECO:0000313" key="1">
    <source>
        <dbReference type="EMBL" id="BDR92823.1"/>
    </source>
</evidence>
<evidence type="ECO:0000313" key="2">
    <source>
        <dbReference type="Proteomes" id="UP001060771"/>
    </source>
</evidence>
<dbReference type="Proteomes" id="UP001060771">
    <property type="component" value="Chromosome"/>
</dbReference>
<sequence length="128" mass="14684">MVMRVFHRYLIYVTRDVNGRAKYPGSVRLCNNEGRTLRVRLRYGGPFTRTNLENYITYIALISNDIMVSNKSVESKMFQLNPGECMSFDVEYEVSSELMDALDFVKLKMISDGLLSIGGFQFDVVTES</sequence>
<dbReference type="EMBL" id="AP026830">
    <property type="protein sequence ID" value="BDR92823.1"/>
    <property type="molecule type" value="Genomic_DNA"/>
</dbReference>
<protein>
    <submittedName>
        <fullName evidence="1">Uncharacterized protein</fullName>
    </submittedName>
</protein>
<dbReference type="GeneID" id="76207455"/>
<organism evidence="1 2">
    <name type="scientific">Vulcanisaeta souniana JCM 11219</name>
    <dbReference type="NCBI Taxonomy" id="1293586"/>
    <lineage>
        <taxon>Archaea</taxon>
        <taxon>Thermoproteota</taxon>
        <taxon>Thermoprotei</taxon>
        <taxon>Thermoproteales</taxon>
        <taxon>Thermoproteaceae</taxon>
        <taxon>Vulcanisaeta</taxon>
    </lineage>
</organism>
<reference evidence="2" key="1">
    <citation type="submission" date="2022-09" db="EMBL/GenBank/DDBJ databases">
        <title>Complete genome sequence of Vulcanisaeta souniana.</title>
        <authorList>
            <person name="Kato S."/>
            <person name="Itoh T."/>
            <person name="Ohkuma M."/>
        </authorList>
    </citation>
    <scope>NUCLEOTIDE SEQUENCE [LARGE SCALE GENOMIC DNA]</scope>
    <source>
        <strain evidence="2">JCM 11219</strain>
    </source>
</reference>
<name>A0ABN6SSM8_9CREN</name>
<keyword evidence="2" id="KW-1185">Reference proteome</keyword>
<dbReference type="RefSeq" id="WP_054843547.1">
    <property type="nucleotide sequence ID" value="NZ_AP026830.1"/>
</dbReference>
<proteinExistence type="predicted"/>